<protein>
    <recommendedName>
        <fullName evidence="4 5">Small ribosomal subunit protein uS8</fullName>
    </recommendedName>
</protein>
<dbReference type="GO" id="GO:0003735">
    <property type="term" value="F:structural constituent of ribosome"/>
    <property type="evidence" value="ECO:0007669"/>
    <property type="project" value="InterPro"/>
</dbReference>
<comment type="function">
    <text evidence="5">One of the primary rRNA binding proteins, it binds directly to 16S rRNA central domain where it helps coordinate assembly of the platform of the 30S subunit.</text>
</comment>
<keyword evidence="5" id="KW-0699">rRNA-binding</keyword>
<evidence type="ECO:0000313" key="8">
    <source>
        <dbReference type="Proteomes" id="UP000178065"/>
    </source>
</evidence>
<dbReference type="GO" id="GO:0006412">
    <property type="term" value="P:translation"/>
    <property type="evidence" value="ECO:0007669"/>
    <property type="project" value="UniProtKB-UniRule"/>
</dbReference>
<evidence type="ECO:0000256" key="6">
    <source>
        <dbReference type="RuleBase" id="RU003660"/>
    </source>
</evidence>
<evidence type="ECO:0000256" key="5">
    <source>
        <dbReference type="HAMAP-Rule" id="MF_01302"/>
    </source>
</evidence>
<evidence type="ECO:0000256" key="1">
    <source>
        <dbReference type="ARBA" id="ARBA00006471"/>
    </source>
</evidence>
<dbReference type="Pfam" id="PF00410">
    <property type="entry name" value="Ribosomal_S8"/>
    <property type="match status" value="1"/>
</dbReference>
<name>A0A1G2QW77_9BACT</name>
<dbReference type="AlphaFoldDB" id="A0A1G2QW77"/>
<dbReference type="Proteomes" id="UP000178065">
    <property type="component" value="Unassembled WGS sequence"/>
</dbReference>
<evidence type="ECO:0000313" key="7">
    <source>
        <dbReference type="EMBL" id="OHA64864.1"/>
    </source>
</evidence>
<dbReference type="STRING" id="1802448.A2672_01615"/>
<dbReference type="Gene3D" id="3.30.1490.10">
    <property type="match status" value="1"/>
</dbReference>
<dbReference type="InterPro" id="IPR047863">
    <property type="entry name" value="Ribosomal_uS8_CS"/>
</dbReference>
<evidence type="ECO:0000256" key="4">
    <source>
        <dbReference type="ARBA" id="ARBA00035258"/>
    </source>
</evidence>
<dbReference type="NCBIfam" id="NF001109">
    <property type="entry name" value="PRK00136.1"/>
    <property type="match status" value="1"/>
</dbReference>
<gene>
    <name evidence="5" type="primary">rpsH</name>
    <name evidence="7" type="ORF">A2672_01615</name>
</gene>
<dbReference type="SUPFAM" id="SSF56047">
    <property type="entry name" value="Ribosomal protein S8"/>
    <property type="match status" value="1"/>
</dbReference>
<dbReference type="GO" id="GO:0019843">
    <property type="term" value="F:rRNA binding"/>
    <property type="evidence" value="ECO:0007669"/>
    <property type="project" value="UniProtKB-UniRule"/>
</dbReference>
<dbReference type="GO" id="GO:1990904">
    <property type="term" value="C:ribonucleoprotein complex"/>
    <property type="evidence" value="ECO:0007669"/>
    <property type="project" value="UniProtKB-KW"/>
</dbReference>
<dbReference type="InterPro" id="IPR000630">
    <property type="entry name" value="Ribosomal_uS8"/>
</dbReference>
<dbReference type="FunFam" id="3.30.1490.10:FF:000001">
    <property type="entry name" value="30S ribosomal protein S8"/>
    <property type="match status" value="1"/>
</dbReference>
<dbReference type="GO" id="GO:0005737">
    <property type="term" value="C:cytoplasm"/>
    <property type="evidence" value="ECO:0007669"/>
    <property type="project" value="UniProtKB-ARBA"/>
</dbReference>
<comment type="caution">
    <text evidence="7">The sequence shown here is derived from an EMBL/GenBank/DDBJ whole genome shotgun (WGS) entry which is preliminary data.</text>
</comment>
<dbReference type="PANTHER" id="PTHR11758">
    <property type="entry name" value="40S RIBOSOMAL PROTEIN S15A"/>
    <property type="match status" value="1"/>
</dbReference>
<dbReference type="PROSITE" id="PS00053">
    <property type="entry name" value="RIBOSOMAL_S8"/>
    <property type="match status" value="1"/>
</dbReference>
<evidence type="ECO:0000256" key="2">
    <source>
        <dbReference type="ARBA" id="ARBA00022980"/>
    </source>
</evidence>
<comment type="similarity">
    <text evidence="1 5 6">Belongs to the universal ribosomal protein uS8 family.</text>
</comment>
<accession>A0A1G2QW77</accession>
<sequence length="129" mass="14405">MTDPIADMLTRIRNAQSVRKETVEVRFSKICFEIGKILERTRFIKKAELKVKRSRRAIELILQYGEGVRGIAGVKRVSKPGQRIYASAMQLRRTARKNGIAVVSTSKGLMTAGEALKQGLGGEILCEAW</sequence>
<dbReference type="Gene3D" id="3.30.1370.30">
    <property type="match status" value="1"/>
</dbReference>
<keyword evidence="5" id="KW-0694">RNA-binding</keyword>
<evidence type="ECO:0000256" key="3">
    <source>
        <dbReference type="ARBA" id="ARBA00023274"/>
    </source>
</evidence>
<comment type="subunit">
    <text evidence="5">Part of the 30S ribosomal subunit. Contacts proteins S5 and S12.</text>
</comment>
<dbReference type="HAMAP" id="MF_01302_B">
    <property type="entry name" value="Ribosomal_uS8_B"/>
    <property type="match status" value="1"/>
</dbReference>
<proteinExistence type="inferred from homology"/>
<keyword evidence="3 5" id="KW-0687">Ribonucleoprotein</keyword>
<organism evidence="7 8">
    <name type="scientific">Candidatus Wildermuthbacteria bacterium RIFCSPHIGHO2_01_FULL_49_22b</name>
    <dbReference type="NCBI Taxonomy" id="1802448"/>
    <lineage>
        <taxon>Bacteria</taxon>
        <taxon>Candidatus Wildermuthiibacteriota</taxon>
    </lineage>
</organism>
<dbReference type="EMBL" id="MHTT01000027">
    <property type="protein sequence ID" value="OHA64864.1"/>
    <property type="molecule type" value="Genomic_DNA"/>
</dbReference>
<dbReference type="GO" id="GO:0005840">
    <property type="term" value="C:ribosome"/>
    <property type="evidence" value="ECO:0007669"/>
    <property type="project" value="UniProtKB-KW"/>
</dbReference>
<dbReference type="InterPro" id="IPR035987">
    <property type="entry name" value="Ribosomal_uS8_sf"/>
</dbReference>
<reference evidence="7 8" key="1">
    <citation type="journal article" date="2016" name="Nat. Commun.">
        <title>Thousands of microbial genomes shed light on interconnected biogeochemical processes in an aquifer system.</title>
        <authorList>
            <person name="Anantharaman K."/>
            <person name="Brown C.T."/>
            <person name="Hug L.A."/>
            <person name="Sharon I."/>
            <person name="Castelle C.J."/>
            <person name="Probst A.J."/>
            <person name="Thomas B.C."/>
            <person name="Singh A."/>
            <person name="Wilkins M.J."/>
            <person name="Karaoz U."/>
            <person name="Brodie E.L."/>
            <person name="Williams K.H."/>
            <person name="Hubbard S.S."/>
            <person name="Banfield J.F."/>
        </authorList>
    </citation>
    <scope>NUCLEOTIDE SEQUENCE [LARGE SCALE GENOMIC DNA]</scope>
</reference>
<keyword evidence="2 5" id="KW-0689">Ribosomal protein</keyword>